<dbReference type="PANTHER" id="PTHR42776">
    <property type="entry name" value="SERINE PEPTIDASE S9 FAMILY MEMBER"/>
    <property type="match status" value="1"/>
</dbReference>
<evidence type="ECO:0000313" key="5">
    <source>
        <dbReference type="Proteomes" id="UP001161422"/>
    </source>
</evidence>
<protein>
    <submittedName>
        <fullName evidence="4">Peptidase S9</fullName>
    </submittedName>
</protein>
<dbReference type="SUPFAM" id="SSF82171">
    <property type="entry name" value="DPP6 N-terminal domain-like"/>
    <property type="match status" value="1"/>
</dbReference>
<dbReference type="SUPFAM" id="SSF53474">
    <property type="entry name" value="alpha/beta-Hydrolases"/>
    <property type="match status" value="1"/>
</dbReference>
<dbReference type="EMBL" id="BSNC01000001">
    <property type="protein sequence ID" value="GLP95163.1"/>
    <property type="molecule type" value="Genomic_DNA"/>
</dbReference>
<organism evidence="4 5">
    <name type="scientific">Paraferrimonas sedimenticola</name>
    <dbReference type="NCBI Taxonomy" id="375674"/>
    <lineage>
        <taxon>Bacteria</taxon>
        <taxon>Pseudomonadati</taxon>
        <taxon>Pseudomonadota</taxon>
        <taxon>Gammaproteobacteria</taxon>
        <taxon>Alteromonadales</taxon>
        <taxon>Ferrimonadaceae</taxon>
        <taxon>Paraferrimonas</taxon>
    </lineage>
</organism>
<dbReference type="Proteomes" id="UP001161422">
    <property type="component" value="Unassembled WGS sequence"/>
</dbReference>
<dbReference type="PANTHER" id="PTHR42776:SF27">
    <property type="entry name" value="DIPEPTIDYL PEPTIDASE FAMILY MEMBER 6"/>
    <property type="match status" value="1"/>
</dbReference>
<dbReference type="Gene3D" id="3.40.50.1820">
    <property type="entry name" value="alpha/beta hydrolase"/>
    <property type="match status" value="1"/>
</dbReference>
<reference evidence="4" key="1">
    <citation type="journal article" date="2014" name="Int. J. Syst. Evol. Microbiol.">
        <title>Complete genome sequence of Corynebacterium casei LMG S-19264T (=DSM 44701T), isolated from a smear-ripened cheese.</title>
        <authorList>
            <consortium name="US DOE Joint Genome Institute (JGI-PGF)"/>
            <person name="Walter F."/>
            <person name="Albersmeier A."/>
            <person name="Kalinowski J."/>
            <person name="Ruckert C."/>
        </authorList>
    </citation>
    <scope>NUCLEOTIDE SEQUENCE</scope>
    <source>
        <strain evidence="4">NBRC 101628</strain>
    </source>
</reference>
<dbReference type="GO" id="GO:0004252">
    <property type="term" value="F:serine-type endopeptidase activity"/>
    <property type="evidence" value="ECO:0007669"/>
    <property type="project" value="TreeGrafter"/>
</dbReference>
<dbReference type="RefSeq" id="WP_095505820.1">
    <property type="nucleotide sequence ID" value="NZ_BSNC01000001.1"/>
</dbReference>
<comment type="caution">
    <text evidence="4">The sequence shown here is derived from an EMBL/GenBank/DDBJ whole genome shotgun (WGS) entry which is preliminary data.</text>
</comment>
<name>A0AA37RTG7_9GAMM</name>
<evidence type="ECO:0000256" key="2">
    <source>
        <dbReference type="SAM" id="SignalP"/>
    </source>
</evidence>
<keyword evidence="5" id="KW-1185">Reference proteome</keyword>
<feature type="domain" description="Peptidase S9 prolyl oligopeptidase catalytic" evidence="3">
    <location>
        <begin position="439"/>
        <end position="650"/>
    </location>
</feature>
<dbReference type="InterPro" id="IPR029058">
    <property type="entry name" value="AB_hydrolase_fold"/>
</dbReference>
<keyword evidence="1" id="KW-0378">Hydrolase</keyword>
<accession>A0AA37RTG7</accession>
<dbReference type="InterPro" id="IPR001375">
    <property type="entry name" value="Peptidase_S9_cat"/>
</dbReference>
<dbReference type="AlphaFoldDB" id="A0AA37RTG7"/>
<feature type="chain" id="PRO_5041266614" evidence="2">
    <location>
        <begin position="23"/>
        <end position="786"/>
    </location>
</feature>
<dbReference type="GO" id="GO:0006508">
    <property type="term" value="P:proteolysis"/>
    <property type="evidence" value="ECO:0007669"/>
    <property type="project" value="InterPro"/>
</dbReference>
<evidence type="ECO:0000256" key="1">
    <source>
        <dbReference type="ARBA" id="ARBA00022801"/>
    </source>
</evidence>
<evidence type="ECO:0000259" key="3">
    <source>
        <dbReference type="Pfam" id="PF00326"/>
    </source>
</evidence>
<gene>
    <name evidence="4" type="ORF">GCM10007895_04690</name>
</gene>
<feature type="signal peptide" evidence="2">
    <location>
        <begin position="1"/>
        <end position="22"/>
    </location>
</feature>
<proteinExistence type="predicted"/>
<keyword evidence="2" id="KW-0732">Signal</keyword>
<sequence length="786" mass="89128">MSKRYWLLLVLCLSLGRPTSVAAQPLSDAQVDMENGYSLARALFRGNQYQAYRVSPNGRYVSYLDSNPRKAELRFIDTQALTDSLVLTFDVIAGQSGVADYEWADDNTLVFELLEKRKRRLTKLELKMENGRIKADGTELVYRGAHLINALPELKDTVILGRWYEGKHHVFKVNLNDKDIKSSMRATKRLNKNNAPIAGFWGTDNRGRLTMAAASVEDKRKVWVKYRKRRGWNLVWEGSNNTQFIPVLWDESKDVLWVISNQIDNYASLYRFDVKRKSFLEKVIGIEGKDLSGVRLNPQQNRVLGVTYLEGGLLQTHYFDDQDDSSHESVSALFDGATATVVDYSQDSQVTVYFIHGNQQPGQFYLHLAASNEFMLLADQRPWLSQVPFSKTEVVVTEFADGTEMESYLTIPTHPIKGIPPLLVVPHGGPIAVRDTRYFDEHVQMLAGLGYAVLQPNYRGSSGFGKAFLEKGKGQWGRLIEEDIEAVTRQVLDSGRVDGSKVCIYGISYGGYSALINGLHRPELYHCVASYAGVTDIPLLFTEFGVSQNAHHKQLLTQIVGNPDTQLAQMMEYSPVYQIDQLRVPLLLAQGGKDPTVDQEHYLRMKQMLDLHKKPYTPIFYKNEIHGFRYRGNAVDFYLKLDKFLRKSMKLEAKQHSIRKAIKSEFQVEFGYLDGEGFTAVASDTDEVAWVSENGRSPALNVKNFWNDTFSFDAKLYRVDSLDDGEKLHFVTSKMARVYNTSEQGLLVLDDNELQAGKYQMEYSVAGMHYPPIRFSLGSAQLTDAD</sequence>
<evidence type="ECO:0000313" key="4">
    <source>
        <dbReference type="EMBL" id="GLP95163.1"/>
    </source>
</evidence>
<dbReference type="Pfam" id="PF00326">
    <property type="entry name" value="Peptidase_S9"/>
    <property type="match status" value="1"/>
</dbReference>
<reference evidence="4" key="2">
    <citation type="submission" date="2023-01" db="EMBL/GenBank/DDBJ databases">
        <title>Draft genome sequence of Paraferrimonas sedimenticola strain NBRC 101628.</title>
        <authorList>
            <person name="Sun Q."/>
            <person name="Mori K."/>
        </authorList>
    </citation>
    <scope>NUCLEOTIDE SEQUENCE</scope>
    <source>
        <strain evidence="4">NBRC 101628</strain>
    </source>
</reference>